<name>A0A1D7QZ18_9BACI</name>
<dbReference type="PANTHER" id="PTHR42756:SF1">
    <property type="entry name" value="TRANSCRIPTIONAL REPRESSOR OF EMRAB OPERON"/>
    <property type="match status" value="1"/>
</dbReference>
<evidence type="ECO:0000256" key="8">
    <source>
        <dbReference type="ARBA" id="ARBA00047207"/>
    </source>
</evidence>
<evidence type="ECO:0000256" key="2">
    <source>
        <dbReference type="ARBA" id="ARBA00022490"/>
    </source>
</evidence>
<evidence type="ECO:0000313" key="10">
    <source>
        <dbReference type="EMBL" id="AOM84242.1"/>
    </source>
</evidence>
<dbReference type="PATRIC" id="fig|632773.3.peg.3052"/>
<dbReference type="InterPro" id="IPR055166">
    <property type="entry name" value="Transc_reg_Sar_Rot_HTH"/>
</dbReference>
<dbReference type="SMART" id="SM00347">
    <property type="entry name" value="HTH_MARR"/>
    <property type="match status" value="1"/>
</dbReference>
<gene>
    <name evidence="10" type="primary">ohrR</name>
    <name evidence="10" type="ORF">BBEV_2917</name>
</gene>
<dbReference type="InterPro" id="IPR000835">
    <property type="entry name" value="HTH_MarR-typ"/>
</dbReference>
<keyword evidence="11" id="KW-1185">Reference proteome</keyword>
<dbReference type="AlphaFoldDB" id="A0A1D7QZ18"/>
<evidence type="ECO:0000256" key="1">
    <source>
        <dbReference type="ARBA" id="ARBA00004496"/>
    </source>
</evidence>
<dbReference type="GO" id="GO:0003700">
    <property type="term" value="F:DNA-binding transcription factor activity"/>
    <property type="evidence" value="ECO:0007669"/>
    <property type="project" value="InterPro"/>
</dbReference>
<keyword evidence="5" id="KW-0804">Transcription</keyword>
<dbReference type="PRINTS" id="PR00598">
    <property type="entry name" value="HTHMARR"/>
</dbReference>
<dbReference type="KEGG" id="bbev:BBEV_2917"/>
<comment type="subcellular location">
    <subcellularLocation>
        <location evidence="1">Cytoplasm</location>
    </subcellularLocation>
</comment>
<evidence type="ECO:0000256" key="5">
    <source>
        <dbReference type="ARBA" id="ARBA00023163"/>
    </source>
</evidence>
<sequence>MVMSDQNLVLDEQLSFILYLCSKETIKRYKEYLDPLGITYTQYLAMLVLWNDNGISVNELSKKMYLDSGTLTPLLKKLEGKNLVERHRDSTDERVVLVSLTKKGVDLKDQIRHIPGEILAKTGVPPQEAADILEMLKSVLDRTTSLNYGKKEIPSSENA</sequence>
<evidence type="ECO:0000313" key="11">
    <source>
        <dbReference type="Proteomes" id="UP000094463"/>
    </source>
</evidence>
<dbReference type="GO" id="GO:0003677">
    <property type="term" value="F:DNA binding"/>
    <property type="evidence" value="ECO:0007669"/>
    <property type="project" value="UniProtKB-KW"/>
</dbReference>
<evidence type="ECO:0000256" key="6">
    <source>
        <dbReference type="ARBA" id="ARBA00046337"/>
    </source>
</evidence>
<dbReference type="Gene3D" id="1.10.10.10">
    <property type="entry name" value="Winged helix-like DNA-binding domain superfamily/Winged helix DNA-binding domain"/>
    <property type="match status" value="1"/>
</dbReference>
<dbReference type="InterPro" id="IPR036388">
    <property type="entry name" value="WH-like_DNA-bd_sf"/>
</dbReference>
<dbReference type="OrthoDB" id="9806864at2"/>
<evidence type="ECO:0000259" key="9">
    <source>
        <dbReference type="PROSITE" id="PS50995"/>
    </source>
</evidence>
<dbReference type="FunFam" id="1.10.10.10:FF:000163">
    <property type="entry name" value="MarR family transcriptional regulator"/>
    <property type="match status" value="1"/>
</dbReference>
<evidence type="ECO:0000256" key="4">
    <source>
        <dbReference type="ARBA" id="ARBA00023125"/>
    </source>
</evidence>
<dbReference type="InterPro" id="IPR036390">
    <property type="entry name" value="WH_DNA-bd_sf"/>
</dbReference>
<comment type="similarity">
    <text evidence="6">Belongs to the SarZ family.</text>
</comment>
<protein>
    <recommendedName>
        <fullName evidence="7">HTH-type transcriptional regulator SarZ</fullName>
    </recommendedName>
    <alternativeName>
        <fullName evidence="8">Staphylococcal accessory regulator Z</fullName>
    </alternativeName>
</protein>
<keyword evidence="2" id="KW-0963">Cytoplasm</keyword>
<evidence type="ECO:0000256" key="3">
    <source>
        <dbReference type="ARBA" id="ARBA00023015"/>
    </source>
</evidence>
<feature type="domain" description="HTH marR-type" evidence="9">
    <location>
        <begin position="11"/>
        <end position="141"/>
    </location>
</feature>
<keyword evidence="3" id="KW-0805">Transcription regulation</keyword>
<accession>A0A1D7QZ18</accession>
<dbReference type="Proteomes" id="UP000094463">
    <property type="component" value="Chromosome"/>
</dbReference>
<dbReference type="RefSeq" id="WP_084007415.1">
    <property type="nucleotide sequence ID" value="NZ_CP012502.1"/>
</dbReference>
<dbReference type="EMBL" id="CP012502">
    <property type="protein sequence ID" value="AOM84242.1"/>
    <property type="molecule type" value="Genomic_DNA"/>
</dbReference>
<proteinExistence type="inferred from homology"/>
<evidence type="ECO:0000256" key="7">
    <source>
        <dbReference type="ARBA" id="ARBA00047188"/>
    </source>
</evidence>
<organism evidence="10 11">
    <name type="scientific">Salisediminibacterium beveridgei</name>
    <dbReference type="NCBI Taxonomy" id="632773"/>
    <lineage>
        <taxon>Bacteria</taxon>
        <taxon>Bacillati</taxon>
        <taxon>Bacillota</taxon>
        <taxon>Bacilli</taxon>
        <taxon>Bacillales</taxon>
        <taxon>Bacillaceae</taxon>
        <taxon>Salisediminibacterium</taxon>
    </lineage>
</organism>
<dbReference type="PROSITE" id="PS50995">
    <property type="entry name" value="HTH_MARR_2"/>
    <property type="match status" value="1"/>
</dbReference>
<dbReference type="Pfam" id="PF22381">
    <property type="entry name" value="Staph_reg_Sar_Rot"/>
    <property type="match status" value="1"/>
</dbReference>
<dbReference type="GO" id="GO:0005737">
    <property type="term" value="C:cytoplasm"/>
    <property type="evidence" value="ECO:0007669"/>
    <property type="project" value="UniProtKB-SubCell"/>
</dbReference>
<reference evidence="10 11" key="1">
    <citation type="submission" date="2015-08" db="EMBL/GenBank/DDBJ databases">
        <title>The complete genome sequence of Bacillus beveridgei MLTeJB.</title>
        <authorList>
            <person name="Hanson T.E."/>
            <person name="Mesa C."/>
            <person name="Basesman S.M."/>
            <person name="Oremland R.S."/>
        </authorList>
    </citation>
    <scope>NUCLEOTIDE SEQUENCE [LARGE SCALE GENOMIC DNA]</scope>
    <source>
        <strain evidence="10 11">MLTeJB</strain>
    </source>
</reference>
<dbReference type="STRING" id="632773.BBEV_2917"/>
<dbReference type="SUPFAM" id="SSF46785">
    <property type="entry name" value="Winged helix' DNA-binding domain"/>
    <property type="match status" value="1"/>
</dbReference>
<keyword evidence="4" id="KW-0238">DNA-binding</keyword>
<dbReference type="PANTHER" id="PTHR42756">
    <property type="entry name" value="TRANSCRIPTIONAL REGULATOR, MARR"/>
    <property type="match status" value="1"/>
</dbReference>